<dbReference type="Pfam" id="PF01248">
    <property type="entry name" value="Ribosomal_L7Ae"/>
    <property type="match status" value="1"/>
</dbReference>
<dbReference type="PROSITE" id="PS01189">
    <property type="entry name" value="RIBOSOMAL_S12E"/>
    <property type="match status" value="1"/>
</dbReference>
<dbReference type="GO" id="GO:0003735">
    <property type="term" value="F:structural constituent of ribosome"/>
    <property type="evidence" value="ECO:0007669"/>
    <property type="project" value="InterPro"/>
</dbReference>
<evidence type="ECO:0000256" key="4">
    <source>
        <dbReference type="RuleBase" id="RU000670"/>
    </source>
</evidence>
<dbReference type="EMBL" id="HBGF01051286">
    <property type="protein sequence ID" value="CAD9153867.1"/>
    <property type="molecule type" value="Transcribed_RNA"/>
</dbReference>
<protein>
    <recommendedName>
        <fullName evidence="4">40S ribosomal protein S12</fullName>
    </recommendedName>
</protein>
<dbReference type="InterPro" id="IPR000530">
    <property type="entry name" value="Ribosomal_eS12"/>
</dbReference>
<accession>A0A7S1R198</accession>
<reference evidence="6" key="1">
    <citation type="submission" date="2021-01" db="EMBL/GenBank/DDBJ databases">
        <authorList>
            <person name="Corre E."/>
            <person name="Pelletier E."/>
            <person name="Niang G."/>
            <person name="Scheremetjew M."/>
            <person name="Finn R."/>
            <person name="Kale V."/>
            <person name="Holt S."/>
            <person name="Cochrane G."/>
            <person name="Meng A."/>
            <person name="Brown T."/>
            <person name="Cohen L."/>
        </authorList>
    </citation>
    <scope>NUCLEOTIDE SEQUENCE</scope>
    <source>
        <strain evidence="6">CCAP 1951/1</strain>
    </source>
</reference>
<dbReference type="SUPFAM" id="SSF55315">
    <property type="entry name" value="L30e-like"/>
    <property type="match status" value="1"/>
</dbReference>
<comment type="similarity">
    <text evidence="1 4">Belongs to the eukaryotic ribosomal protein eS12 family.</text>
</comment>
<dbReference type="InterPro" id="IPR004038">
    <property type="entry name" value="Ribosomal_eL8/eL30/eS12/Gad45"/>
</dbReference>
<gene>
    <name evidence="6" type="ORF">NDES1114_LOCUS34338</name>
</gene>
<keyword evidence="3 4" id="KW-0687">Ribonucleoprotein</keyword>
<dbReference type="InterPro" id="IPR047860">
    <property type="entry name" value="Ribosomal_eS12_CS"/>
</dbReference>
<dbReference type="InterPro" id="IPR029064">
    <property type="entry name" value="Ribosomal_eL30-like_sf"/>
</dbReference>
<dbReference type="GO" id="GO:1990904">
    <property type="term" value="C:ribonucleoprotein complex"/>
    <property type="evidence" value="ECO:0007669"/>
    <property type="project" value="UniProtKB-KW"/>
</dbReference>
<dbReference type="PANTHER" id="PTHR11843">
    <property type="entry name" value="40S RIBOSOMAL PROTEIN S12"/>
    <property type="match status" value="1"/>
</dbReference>
<dbReference type="GO" id="GO:0006412">
    <property type="term" value="P:translation"/>
    <property type="evidence" value="ECO:0007669"/>
    <property type="project" value="InterPro"/>
</dbReference>
<name>A0A7S1R198_NEODS</name>
<evidence type="ECO:0000256" key="3">
    <source>
        <dbReference type="ARBA" id="ARBA00023274"/>
    </source>
</evidence>
<dbReference type="GO" id="GO:0005840">
    <property type="term" value="C:ribosome"/>
    <property type="evidence" value="ECO:0007669"/>
    <property type="project" value="UniProtKB-KW"/>
</dbReference>
<evidence type="ECO:0000256" key="1">
    <source>
        <dbReference type="ARBA" id="ARBA00005824"/>
    </source>
</evidence>
<organism evidence="6">
    <name type="scientific">Neobodo designis</name>
    <name type="common">Flagellated protozoan</name>
    <name type="synonym">Bodo designis</name>
    <dbReference type="NCBI Taxonomy" id="312471"/>
    <lineage>
        <taxon>Eukaryota</taxon>
        <taxon>Discoba</taxon>
        <taxon>Euglenozoa</taxon>
        <taxon>Kinetoplastea</taxon>
        <taxon>Metakinetoplastina</taxon>
        <taxon>Neobodonida</taxon>
        <taxon>Neobodo</taxon>
    </lineage>
</organism>
<keyword evidence="2 4" id="KW-0689">Ribosomal protein</keyword>
<proteinExistence type="inferred from homology"/>
<evidence type="ECO:0000313" key="6">
    <source>
        <dbReference type="EMBL" id="CAD9153867.1"/>
    </source>
</evidence>
<evidence type="ECO:0000259" key="5">
    <source>
        <dbReference type="Pfam" id="PF01248"/>
    </source>
</evidence>
<dbReference type="AlphaFoldDB" id="A0A7S1R198"/>
<dbReference type="PRINTS" id="PR00972">
    <property type="entry name" value="RIBSOMALS12E"/>
</dbReference>
<feature type="domain" description="Ribosomal protein eL8/eL30/eS12/Gadd45" evidence="5">
    <location>
        <begin position="26"/>
        <end position="119"/>
    </location>
</feature>
<sequence>MSAEEAPVLPPTVNDADITPQDTEEALRIVLRKSLEVNGLVRGLSEVARTLDRRTAHLCILASDCEDASYKRLIEALCAQNNIDIIQVNEREKLAEWAGLVKKDAEGNIKKTFKCSCVAVKDFGERTKALDMLLEQLK</sequence>
<evidence type="ECO:0000256" key="2">
    <source>
        <dbReference type="ARBA" id="ARBA00022980"/>
    </source>
</evidence>
<dbReference type="Gene3D" id="3.30.1330.30">
    <property type="match status" value="1"/>
</dbReference>